<dbReference type="InterPro" id="IPR020422">
    <property type="entry name" value="TYR_PHOSPHATASE_DUAL_dom"/>
</dbReference>
<dbReference type="PROSITE" id="PS00383">
    <property type="entry name" value="TYR_PHOSPHATASE_1"/>
    <property type="match status" value="1"/>
</dbReference>
<comment type="catalytic activity">
    <reaction evidence="11">
        <text>a 1,2-diacyl-sn-glycero-3-phospho-(1'-sn-glycero-3'-phosphate) + H2O = a 1,2-diacyl-sn-glycero-3-phospho-(1'-sn-glycerol) + phosphate</text>
        <dbReference type="Rhea" id="RHEA:33751"/>
        <dbReference type="ChEBI" id="CHEBI:15377"/>
        <dbReference type="ChEBI" id="CHEBI:43474"/>
        <dbReference type="ChEBI" id="CHEBI:60110"/>
        <dbReference type="ChEBI" id="CHEBI:64716"/>
        <dbReference type="EC" id="3.1.3.27"/>
    </reaction>
    <physiologicalReaction direction="left-to-right" evidence="11">
        <dbReference type="Rhea" id="RHEA:33752"/>
    </physiologicalReaction>
</comment>
<keyword evidence="6" id="KW-0443">Lipid metabolism</keyword>
<dbReference type="InterPro" id="IPR016130">
    <property type="entry name" value="Tyr_Pase_AS"/>
</dbReference>
<keyword evidence="4" id="KW-0378">Hydrolase</keyword>
<protein>
    <recommendedName>
        <fullName evidence="10">phosphatidylglycerophosphatase</fullName>
        <ecNumber evidence="10">3.1.3.27</ecNumber>
    </recommendedName>
</protein>
<feature type="domain" description="Tyrosine specific protein phosphatases" evidence="14">
    <location>
        <begin position="136"/>
        <end position="204"/>
    </location>
</feature>
<evidence type="ECO:0000256" key="7">
    <source>
        <dbReference type="ARBA" id="ARBA00023209"/>
    </source>
</evidence>
<proteinExistence type="inferred from homology"/>
<dbReference type="InterPro" id="IPR044596">
    <property type="entry name" value="PTPMT1-like"/>
</dbReference>
<comment type="pathway">
    <text evidence="9">Phospholipid metabolism; phosphatidylglycerol biosynthesis; phosphatidylglycerol from CDP-diacylglycerol: step 2/2.</text>
</comment>
<evidence type="ECO:0000256" key="4">
    <source>
        <dbReference type="ARBA" id="ARBA00022801"/>
    </source>
</evidence>
<evidence type="ECO:0000256" key="6">
    <source>
        <dbReference type="ARBA" id="ARBA00023098"/>
    </source>
</evidence>
<gene>
    <name evidence="15" type="ORF">Cni_G14966</name>
</gene>
<evidence type="ECO:0000259" key="13">
    <source>
        <dbReference type="PROSITE" id="PS50054"/>
    </source>
</evidence>
<sequence length="319" mass="35789">MHIEELGDRDCEGGGGGEEEKSILGVYGGRIGLVDAKMVAVGVGARVLFYPTLMYNVLRNMIQPEFHWWDRVDEFLLLGAVPFPSDVPRLKQIGVRGVITLNEPFETLVPTSLYSAHGIEHLLIPTRDYLFAPSFEDICQAVEFIHRHTVCGETTYVHCKAGRGRSTTIVLCYLVRHKLMTPTAAYEYVKLIRPRVLLSCAQWKAVEDYYHSRVQKIGKPIHTKDLIVNSPLLLSTGKFVAFDEASFIVVSRSDLDGYDKDDEENNIGNAIWAELRLVYRMQFAGQAALARLSYLWIGCNAREKTSSSTGIPIPVYCEG</sequence>
<dbReference type="EMBL" id="CP136893">
    <property type="protein sequence ID" value="WOL06234.1"/>
    <property type="molecule type" value="Genomic_DNA"/>
</dbReference>
<dbReference type="InterPro" id="IPR029021">
    <property type="entry name" value="Prot-tyrosine_phosphatase-like"/>
</dbReference>
<dbReference type="CDD" id="cd14524">
    <property type="entry name" value="PTPMT1"/>
    <property type="match status" value="1"/>
</dbReference>
<dbReference type="Pfam" id="PF00782">
    <property type="entry name" value="DSPc"/>
    <property type="match status" value="1"/>
</dbReference>
<dbReference type="PROSITE" id="PS50054">
    <property type="entry name" value="TYR_PHOSPHATASE_DUAL"/>
    <property type="match status" value="1"/>
</dbReference>
<dbReference type="GO" id="GO:0004721">
    <property type="term" value="F:phosphoprotein phosphatase activity"/>
    <property type="evidence" value="ECO:0007669"/>
    <property type="project" value="UniProtKB-KW"/>
</dbReference>
<evidence type="ECO:0000256" key="3">
    <source>
        <dbReference type="ARBA" id="ARBA00022516"/>
    </source>
</evidence>
<evidence type="ECO:0000256" key="1">
    <source>
        <dbReference type="ARBA" id="ARBA00005189"/>
    </source>
</evidence>
<name>A0AAQ3KCL0_9LILI</name>
<dbReference type="SUPFAM" id="SSF52799">
    <property type="entry name" value="(Phosphotyrosine protein) phosphatases II"/>
    <property type="match status" value="1"/>
</dbReference>
<keyword evidence="8" id="KW-1208">Phospholipid metabolism</keyword>
<evidence type="ECO:0000256" key="12">
    <source>
        <dbReference type="ARBA" id="ARBA00053902"/>
    </source>
</evidence>
<keyword evidence="5" id="KW-0904">Protein phosphatase</keyword>
<keyword evidence="16" id="KW-1185">Reference proteome</keyword>
<comment type="pathway">
    <text evidence="1">Lipid metabolism.</text>
</comment>
<evidence type="ECO:0000256" key="10">
    <source>
        <dbReference type="ARBA" id="ARBA00024224"/>
    </source>
</evidence>
<evidence type="ECO:0000256" key="11">
    <source>
        <dbReference type="ARBA" id="ARBA00050944"/>
    </source>
</evidence>
<reference evidence="15 16" key="1">
    <citation type="submission" date="2023-10" db="EMBL/GenBank/DDBJ databases">
        <title>Chromosome-scale genome assembly provides insights into flower coloration mechanisms of Canna indica.</title>
        <authorList>
            <person name="Li C."/>
        </authorList>
    </citation>
    <scope>NUCLEOTIDE SEQUENCE [LARGE SCALE GENOMIC DNA]</scope>
    <source>
        <tissue evidence="15">Flower</tissue>
    </source>
</reference>
<dbReference type="FunFam" id="3.90.190.10:FF:000051">
    <property type="entry name" value="Dual specificity phosphatase domain protein"/>
    <property type="match status" value="1"/>
</dbReference>
<comment type="function">
    <text evidence="12">Exhibits phosphatidylglycerophosphate phosphatase activity. Involved in root growth and columella cells organization. May possess protein phosphatase activity.</text>
</comment>
<dbReference type="AlphaFoldDB" id="A0AAQ3KCL0"/>
<dbReference type="InterPro" id="IPR000340">
    <property type="entry name" value="Dual-sp_phosphatase_cat-dom"/>
</dbReference>
<evidence type="ECO:0000313" key="16">
    <source>
        <dbReference type="Proteomes" id="UP001327560"/>
    </source>
</evidence>
<dbReference type="Gene3D" id="3.90.190.10">
    <property type="entry name" value="Protein tyrosine phosphatase superfamily"/>
    <property type="match status" value="1"/>
</dbReference>
<evidence type="ECO:0000256" key="9">
    <source>
        <dbReference type="ARBA" id="ARBA00024192"/>
    </source>
</evidence>
<evidence type="ECO:0000313" key="15">
    <source>
        <dbReference type="EMBL" id="WOL06234.1"/>
    </source>
</evidence>
<feature type="domain" description="Tyrosine-protein phosphatase" evidence="13">
    <location>
        <begin position="68"/>
        <end position="215"/>
    </location>
</feature>
<comment type="similarity">
    <text evidence="2">Belongs to the protein-tyrosine phosphatase family. Non-receptor class dual specificity subfamily.</text>
</comment>
<evidence type="ECO:0000259" key="14">
    <source>
        <dbReference type="PROSITE" id="PS50056"/>
    </source>
</evidence>
<dbReference type="Proteomes" id="UP001327560">
    <property type="component" value="Chromosome 4"/>
</dbReference>
<dbReference type="PANTHER" id="PTHR46274:SF9">
    <property type="entry name" value="PHOSPHATIDYLGLYCEROPHOSPHATE PHOSPHATASE PTPMT1"/>
    <property type="match status" value="1"/>
</dbReference>
<evidence type="ECO:0000256" key="8">
    <source>
        <dbReference type="ARBA" id="ARBA00023264"/>
    </source>
</evidence>
<dbReference type="GO" id="GO:0008962">
    <property type="term" value="F:phosphatidylglycerophosphatase activity"/>
    <property type="evidence" value="ECO:0007669"/>
    <property type="project" value="UniProtKB-EC"/>
</dbReference>
<dbReference type="GO" id="GO:0008654">
    <property type="term" value="P:phospholipid biosynthetic process"/>
    <property type="evidence" value="ECO:0007669"/>
    <property type="project" value="UniProtKB-KW"/>
</dbReference>
<keyword evidence="7" id="KW-0594">Phospholipid biosynthesis</keyword>
<dbReference type="PANTHER" id="PTHR46274">
    <property type="entry name" value="PHOSPHATIDYLINOSITOL PHOSPHATASE"/>
    <property type="match status" value="1"/>
</dbReference>
<dbReference type="SMART" id="SM00195">
    <property type="entry name" value="DSPc"/>
    <property type="match status" value="1"/>
</dbReference>
<dbReference type="GO" id="GO:0048364">
    <property type="term" value="P:root development"/>
    <property type="evidence" value="ECO:0007669"/>
    <property type="project" value="UniProtKB-ARBA"/>
</dbReference>
<evidence type="ECO:0000256" key="5">
    <source>
        <dbReference type="ARBA" id="ARBA00022912"/>
    </source>
</evidence>
<organism evidence="15 16">
    <name type="scientific">Canna indica</name>
    <name type="common">Indian-shot</name>
    <dbReference type="NCBI Taxonomy" id="4628"/>
    <lineage>
        <taxon>Eukaryota</taxon>
        <taxon>Viridiplantae</taxon>
        <taxon>Streptophyta</taxon>
        <taxon>Embryophyta</taxon>
        <taxon>Tracheophyta</taxon>
        <taxon>Spermatophyta</taxon>
        <taxon>Magnoliopsida</taxon>
        <taxon>Liliopsida</taxon>
        <taxon>Zingiberales</taxon>
        <taxon>Cannaceae</taxon>
        <taxon>Canna</taxon>
    </lineage>
</organism>
<dbReference type="EC" id="3.1.3.27" evidence="10"/>
<dbReference type="InterPro" id="IPR000387">
    <property type="entry name" value="Tyr_Pase_dom"/>
</dbReference>
<accession>A0AAQ3KCL0</accession>
<evidence type="ECO:0000256" key="2">
    <source>
        <dbReference type="ARBA" id="ARBA00008601"/>
    </source>
</evidence>
<keyword evidence="3" id="KW-0444">Lipid biosynthesis</keyword>
<dbReference type="PROSITE" id="PS50056">
    <property type="entry name" value="TYR_PHOSPHATASE_2"/>
    <property type="match status" value="1"/>
</dbReference>